<evidence type="ECO:0000256" key="1">
    <source>
        <dbReference type="ARBA" id="ARBA00022729"/>
    </source>
</evidence>
<comment type="caution">
    <text evidence="4">The sequence shown here is derived from an EMBL/GenBank/DDBJ whole genome shotgun (WGS) entry which is preliminary data.</text>
</comment>
<evidence type="ECO:0000256" key="2">
    <source>
        <dbReference type="SAM" id="SignalP"/>
    </source>
</evidence>
<dbReference type="PANTHER" id="PTHR22953">
    <property type="entry name" value="ACID PHOSPHATASE RELATED"/>
    <property type="match status" value="1"/>
</dbReference>
<feature type="signal peptide" evidence="2">
    <location>
        <begin position="1"/>
        <end position="22"/>
    </location>
</feature>
<sequence length="403" mass="45293">MRCWRWFCFFFVVGFVFSVSVACTHSADKSTTATEAKTAVVSAETKISPQVKPLPPETTAILKTAQAKNLYNPPRGDVRFVVISDLNSAYGSTDYDPEVDKGVNLVPFWQPDVVVSGGDMVAGQKPSLTPTQIRAMWAAFEKHVGTPLRRAKIPFGFTIGNHDASGAVGVNGNFLFQRERDLASEYWNDPKHDPGVKFVDRYEFPFYYTFESKDIFFLVWDGSSHRIPAEKMAWVEKTLASPRAQKAKMRIMVGHLPLYGVAVGRDQPVEVMADAEKLRAMFEKYKVHTYISGHHHAYYPGHRGNLQLLHTGILGSGPRPLINGKFPPTKTISVVDVNFNSPELTTYTTYDIKTLKVIENDQLPRFLTGHNGMVLRRDIELKDLSTQEKNSCIQTLDKKRCQA</sequence>
<dbReference type="Gene3D" id="3.60.21.10">
    <property type="match status" value="1"/>
</dbReference>
<dbReference type="Proteomes" id="UP000053372">
    <property type="component" value="Unassembled WGS sequence"/>
</dbReference>
<dbReference type="EMBL" id="LMTZ01000084">
    <property type="protein sequence ID" value="KST67894.1"/>
    <property type="molecule type" value="Genomic_DNA"/>
</dbReference>
<dbReference type="PROSITE" id="PS51257">
    <property type="entry name" value="PROKAR_LIPOPROTEIN"/>
    <property type="match status" value="1"/>
</dbReference>
<protein>
    <submittedName>
        <fullName evidence="4">Metallophosphoesterase</fullName>
    </submittedName>
</protein>
<accession>A0A0V7ZUM3</accession>
<evidence type="ECO:0000313" key="4">
    <source>
        <dbReference type="EMBL" id="KST67894.1"/>
    </source>
</evidence>
<feature type="chain" id="PRO_5006890170" evidence="2">
    <location>
        <begin position="23"/>
        <end position="403"/>
    </location>
</feature>
<feature type="domain" description="Calcineurin-like phosphoesterase" evidence="3">
    <location>
        <begin position="79"/>
        <end position="298"/>
    </location>
</feature>
<dbReference type="InterPro" id="IPR004843">
    <property type="entry name" value="Calcineurin-like_PHP"/>
</dbReference>
<proteinExistence type="predicted"/>
<dbReference type="SUPFAM" id="SSF56300">
    <property type="entry name" value="Metallo-dependent phosphatases"/>
    <property type="match status" value="1"/>
</dbReference>
<evidence type="ECO:0000259" key="3">
    <source>
        <dbReference type="Pfam" id="PF00149"/>
    </source>
</evidence>
<dbReference type="InterPro" id="IPR029052">
    <property type="entry name" value="Metallo-depent_PP-like"/>
</dbReference>
<evidence type="ECO:0000313" key="5">
    <source>
        <dbReference type="Proteomes" id="UP000053372"/>
    </source>
</evidence>
<dbReference type="RefSeq" id="WP_027843760.1">
    <property type="nucleotide sequence ID" value="NZ_LMTZ01000084.1"/>
</dbReference>
<keyword evidence="5" id="KW-1185">Reference proteome</keyword>
<dbReference type="PANTHER" id="PTHR22953:SF153">
    <property type="entry name" value="PURPLE ACID PHOSPHATASE"/>
    <property type="match status" value="1"/>
</dbReference>
<keyword evidence="1 2" id="KW-0732">Signal</keyword>
<organism evidence="4 5">
    <name type="scientific">Mastigocoleus testarum BC008</name>
    <dbReference type="NCBI Taxonomy" id="371196"/>
    <lineage>
        <taxon>Bacteria</taxon>
        <taxon>Bacillati</taxon>
        <taxon>Cyanobacteriota</taxon>
        <taxon>Cyanophyceae</taxon>
        <taxon>Nostocales</taxon>
        <taxon>Hapalosiphonaceae</taxon>
        <taxon>Mastigocoleus</taxon>
    </lineage>
</organism>
<reference evidence="4 5" key="1">
    <citation type="journal article" date="2015" name="Genome Announc.">
        <title>Draft Genome of the Euendolithic (true boring) Cyanobacterium Mastigocoleus testarum strain BC008.</title>
        <authorList>
            <person name="Guida B.S."/>
            <person name="Garcia-Pichel F."/>
        </authorList>
    </citation>
    <scope>NUCLEOTIDE SEQUENCE [LARGE SCALE GENOMIC DNA]</scope>
    <source>
        <strain evidence="4 5">BC008</strain>
    </source>
</reference>
<name>A0A0V7ZUM3_9CYAN</name>
<dbReference type="OrthoDB" id="651281at2"/>
<gene>
    <name evidence="4" type="ORF">BC008_31415</name>
</gene>
<dbReference type="GO" id="GO:0003993">
    <property type="term" value="F:acid phosphatase activity"/>
    <property type="evidence" value="ECO:0007669"/>
    <property type="project" value="InterPro"/>
</dbReference>
<dbReference type="InterPro" id="IPR039331">
    <property type="entry name" value="PAPs-like"/>
</dbReference>
<dbReference type="Pfam" id="PF00149">
    <property type="entry name" value="Metallophos"/>
    <property type="match status" value="1"/>
</dbReference>
<dbReference type="AlphaFoldDB" id="A0A0V7ZUM3"/>